<keyword evidence="2" id="KW-0732">Signal</keyword>
<dbReference type="AlphaFoldDB" id="A0A4R6NWT0"/>
<evidence type="ECO:0000313" key="4">
    <source>
        <dbReference type="Proteomes" id="UP000295087"/>
    </source>
</evidence>
<comment type="caution">
    <text evidence="3">The sequence shown here is derived from an EMBL/GenBank/DDBJ whole genome shotgun (WGS) entry which is preliminary data.</text>
</comment>
<accession>A0A4R6NWT0</accession>
<evidence type="ECO:0000256" key="1">
    <source>
        <dbReference type="SAM" id="Phobius"/>
    </source>
</evidence>
<protein>
    <recommendedName>
        <fullName evidence="5">DoxX-like protein</fullName>
    </recommendedName>
</protein>
<sequence length="83" mass="8304">MDRTLVCAYPVCMAVVTPSTASATVDVAGVAWPVYKLEALVAGLVVAALLLLVVGSPQVAVLAAASVAALRWVVGAASAHSRS</sequence>
<proteinExistence type="predicted"/>
<feature type="signal peptide" evidence="2">
    <location>
        <begin position="1"/>
        <end position="23"/>
    </location>
</feature>
<name>A0A4R6NWT0_NOCIG</name>
<evidence type="ECO:0000313" key="3">
    <source>
        <dbReference type="EMBL" id="TDP27885.1"/>
    </source>
</evidence>
<feature type="transmembrane region" description="Helical" evidence="1">
    <location>
        <begin position="39"/>
        <end position="72"/>
    </location>
</feature>
<keyword evidence="1" id="KW-0472">Membrane</keyword>
<dbReference type="EMBL" id="SNXK01000020">
    <property type="protein sequence ID" value="TDP27885.1"/>
    <property type="molecule type" value="Genomic_DNA"/>
</dbReference>
<reference evidence="3 4" key="1">
    <citation type="submission" date="2019-03" db="EMBL/GenBank/DDBJ databases">
        <title>Genomic Encyclopedia of Type Strains, Phase IV (KMG-IV): sequencing the most valuable type-strain genomes for metagenomic binning, comparative biology and taxonomic classification.</title>
        <authorList>
            <person name="Goeker M."/>
        </authorList>
    </citation>
    <scope>NUCLEOTIDE SEQUENCE [LARGE SCALE GENOMIC DNA]</scope>
    <source>
        <strain evidence="3 4">DSM 44496</strain>
    </source>
</reference>
<keyword evidence="1" id="KW-1133">Transmembrane helix</keyword>
<keyword evidence="1" id="KW-0812">Transmembrane</keyword>
<evidence type="ECO:0008006" key="5">
    <source>
        <dbReference type="Google" id="ProtNLM"/>
    </source>
</evidence>
<evidence type="ECO:0000256" key="2">
    <source>
        <dbReference type="SAM" id="SignalP"/>
    </source>
</evidence>
<organism evidence="3 4">
    <name type="scientific">Nocardia ignorata</name>
    <dbReference type="NCBI Taxonomy" id="145285"/>
    <lineage>
        <taxon>Bacteria</taxon>
        <taxon>Bacillati</taxon>
        <taxon>Actinomycetota</taxon>
        <taxon>Actinomycetes</taxon>
        <taxon>Mycobacteriales</taxon>
        <taxon>Nocardiaceae</taxon>
        <taxon>Nocardia</taxon>
    </lineage>
</organism>
<gene>
    <name evidence="3" type="ORF">DFR75_12011</name>
</gene>
<keyword evidence="4" id="KW-1185">Reference proteome</keyword>
<dbReference type="Proteomes" id="UP000295087">
    <property type="component" value="Unassembled WGS sequence"/>
</dbReference>
<feature type="chain" id="PRO_5020534090" description="DoxX-like protein" evidence="2">
    <location>
        <begin position="24"/>
        <end position="83"/>
    </location>
</feature>